<proteinExistence type="predicted"/>
<name>A0A846REY8_9MICC</name>
<comment type="caution">
    <text evidence="1">The sequence shown here is derived from an EMBL/GenBank/DDBJ whole genome shotgun (WGS) entry which is preliminary data.</text>
</comment>
<accession>A0A846REY8</accession>
<keyword evidence="2" id="KW-1185">Reference proteome</keyword>
<gene>
    <name evidence="1" type="ORF">BJ994_000699</name>
</gene>
<organism evidence="1 2">
    <name type="scientific">Arthrobacter pigmenti</name>
    <dbReference type="NCBI Taxonomy" id="271432"/>
    <lineage>
        <taxon>Bacteria</taxon>
        <taxon>Bacillati</taxon>
        <taxon>Actinomycetota</taxon>
        <taxon>Actinomycetes</taxon>
        <taxon>Micrococcales</taxon>
        <taxon>Micrococcaceae</taxon>
        <taxon>Arthrobacter</taxon>
    </lineage>
</organism>
<sequence length="54" mass="5940">MSCFTPPATLTTARLRLEPLGPEHSEGSWAALQDAETMRLTGTHQQFTKPQVEA</sequence>
<dbReference type="RefSeq" id="WP_245192660.1">
    <property type="nucleotide sequence ID" value="NZ_JAATJL010000001.1"/>
</dbReference>
<reference evidence="1 2" key="1">
    <citation type="submission" date="2020-03" db="EMBL/GenBank/DDBJ databases">
        <title>Sequencing the genomes of 1000 actinobacteria strains.</title>
        <authorList>
            <person name="Klenk H.-P."/>
        </authorList>
    </citation>
    <scope>NUCLEOTIDE SEQUENCE [LARGE SCALE GENOMIC DNA]</scope>
    <source>
        <strain evidence="1 2">DSM 16403</strain>
    </source>
</reference>
<evidence type="ECO:0000313" key="2">
    <source>
        <dbReference type="Proteomes" id="UP000547458"/>
    </source>
</evidence>
<evidence type="ECO:0000313" key="1">
    <source>
        <dbReference type="EMBL" id="NJC21623.1"/>
    </source>
</evidence>
<protein>
    <recommendedName>
        <fullName evidence="3">GNAT family N-acetyltransferase</fullName>
    </recommendedName>
</protein>
<dbReference type="Proteomes" id="UP000547458">
    <property type="component" value="Unassembled WGS sequence"/>
</dbReference>
<evidence type="ECO:0008006" key="3">
    <source>
        <dbReference type="Google" id="ProtNLM"/>
    </source>
</evidence>
<dbReference type="EMBL" id="JAATJL010000001">
    <property type="protein sequence ID" value="NJC21623.1"/>
    <property type="molecule type" value="Genomic_DNA"/>
</dbReference>
<dbReference type="AlphaFoldDB" id="A0A846REY8"/>